<organism evidence="2 3">
    <name type="scientific">Pseudozyma flocculosa PF-1</name>
    <dbReference type="NCBI Taxonomy" id="1277687"/>
    <lineage>
        <taxon>Eukaryota</taxon>
        <taxon>Fungi</taxon>
        <taxon>Dikarya</taxon>
        <taxon>Basidiomycota</taxon>
        <taxon>Ustilaginomycotina</taxon>
        <taxon>Ustilaginomycetes</taxon>
        <taxon>Ustilaginales</taxon>
        <taxon>Ustilaginaceae</taxon>
        <taxon>Pseudozyma</taxon>
    </lineage>
</organism>
<sequence length="155" mass="16618">MNAAVQIGGPSRITLEDLMSSSGRSRVTTDGAASTNTAARARRRRGRRQQHATVVPSDQTPGDGLMSLMTRTSHPCAAPPTIESQRRKRQESRVASHQRWPTARGARSGSGIGRGVFSFAEMVRPPEQDPHPPAAAAAAATAAIDDDRLPHLLHR</sequence>
<feature type="compositionally biased region" description="Polar residues" evidence="1">
    <location>
        <begin position="19"/>
        <end position="37"/>
    </location>
</feature>
<feature type="compositionally biased region" description="Low complexity" evidence="1">
    <location>
        <begin position="134"/>
        <end position="143"/>
    </location>
</feature>
<reference evidence="2 3" key="1">
    <citation type="journal article" date="2013" name="Plant Cell">
        <title>The transition from a phytopathogenic smut ancestor to an anamorphic biocontrol agent deciphered by comparative whole-genome analysis.</title>
        <authorList>
            <person name="Lefebvre F."/>
            <person name="Joly D.L."/>
            <person name="Labbe C."/>
            <person name="Teichmann B."/>
            <person name="Linning R."/>
            <person name="Belzile F."/>
            <person name="Bakkeren G."/>
            <person name="Belanger R.R."/>
        </authorList>
    </citation>
    <scope>NUCLEOTIDE SEQUENCE [LARGE SCALE GENOMIC DNA]</scope>
    <source>
        <strain evidence="2 3">PF-1</strain>
    </source>
</reference>
<evidence type="ECO:0000256" key="1">
    <source>
        <dbReference type="SAM" id="MobiDB-lite"/>
    </source>
</evidence>
<feature type="compositionally biased region" description="Basic residues" evidence="1">
    <location>
        <begin position="40"/>
        <end position="50"/>
    </location>
</feature>
<proteinExistence type="predicted"/>
<dbReference type="GeneID" id="19317950"/>
<dbReference type="KEGG" id="pfp:PFL1_03843"/>
<gene>
    <name evidence="2" type="ORF">PFL1_03843</name>
</gene>
<evidence type="ECO:0000313" key="2">
    <source>
        <dbReference type="EMBL" id="EPQ28539.1"/>
    </source>
</evidence>
<feature type="region of interest" description="Disordered" evidence="1">
    <location>
        <begin position="17"/>
        <end position="155"/>
    </location>
</feature>
<dbReference type="AlphaFoldDB" id="A0A061H7Y4"/>
<dbReference type="Proteomes" id="UP000053664">
    <property type="component" value="Unassembled WGS sequence"/>
</dbReference>
<dbReference type="HOGENOM" id="CLU_1696290_0_0_1"/>
<evidence type="ECO:0000313" key="3">
    <source>
        <dbReference type="Proteomes" id="UP000053664"/>
    </source>
</evidence>
<name>A0A061H7Y4_9BASI</name>
<accession>A0A061H7Y4</accession>
<dbReference type="EMBL" id="KE361634">
    <property type="protein sequence ID" value="EPQ28539.1"/>
    <property type="molecule type" value="Genomic_DNA"/>
</dbReference>
<protein>
    <submittedName>
        <fullName evidence="2">Uncharacterized protein</fullName>
    </submittedName>
</protein>
<feature type="compositionally biased region" description="Basic and acidic residues" evidence="1">
    <location>
        <begin position="145"/>
        <end position="155"/>
    </location>
</feature>
<dbReference type="RefSeq" id="XP_007879557.1">
    <property type="nucleotide sequence ID" value="XM_007881366.1"/>
</dbReference>